<dbReference type="InterPro" id="IPR011006">
    <property type="entry name" value="CheY-like_superfamily"/>
</dbReference>
<evidence type="ECO:0000256" key="3">
    <source>
        <dbReference type="ARBA" id="ARBA00023125"/>
    </source>
</evidence>
<name>A0A1M6SN43_REIAG</name>
<evidence type="ECO:0000313" key="9">
    <source>
        <dbReference type="Proteomes" id="UP000184474"/>
    </source>
</evidence>
<dbReference type="InterPro" id="IPR001789">
    <property type="entry name" value="Sig_transdc_resp-reg_receiver"/>
</dbReference>
<proteinExistence type="predicted"/>
<keyword evidence="1 5" id="KW-0597">Phosphoprotein</keyword>
<keyword evidence="9" id="KW-1185">Reference proteome</keyword>
<gene>
    <name evidence="8" type="ORF">SAMN04488028_10578</name>
</gene>
<dbReference type="Gene3D" id="3.40.50.2300">
    <property type="match status" value="1"/>
</dbReference>
<dbReference type="GO" id="GO:0006355">
    <property type="term" value="P:regulation of DNA-templated transcription"/>
    <property type="evidence" value="ECO:0007669"/>
    <property type="project" value="InterPro"/>
</dbReference>
<dbReference type="PRINTS" id="PR00038">
    <property type="entry name" value="HTHLUXR"/>
</dbReference>
<dbReference type="Pfam" id="PF00072">
    <property type="entry name" value="Response_reg"/>
    <property type="match status" value="1"/>
</dbReference>
<dbReference type="SMART" id="SM00448">
    <property type="entry name" value="REC"/>
    <property type="match status" value="1"/>
</dbReference>
<dbReference type="SUPFAM" id="SSF52172">
    <property type="entry name" value="CheY-like"/>
    <property type="match status" value="1"/>
</dbReference>
<evidence type="ECO:0000256" key="1">
    <source>
        <dbReference type="ARBA" id="ARBA00022553"/>
    </source>
</evidence>
<dbReference type="CDD" id="cd17535">
    <property type="entry name" value="REC_NarL-like"/>
    <property type="match status" value="1"/>
</dbReference>
<dbReference type="PROSITE" id="PS50110">
    <property type="entry name" value="RESPONSE_REGULATORY"/>
    <property type="match status" value="1"/>
</dbReference>
<dbReference type="SMART" id="SM00421">
    <property type="entry name" value="HTH_LUXR"/>
    <property type="match status" value="1"/>
</dbReference>
<keyword evidence="3" id="KW-0238">DNA-binding</keyword>
<dbReference type="PANTHER" id="PTHR43214">
    <property type="entry name" value="TWO-COMPONENT RESPONSE REGULATOR"/>
    <property type="match status" value="1"/>
</dbReference>
<dbReference type="AlphaFoldDB" id="A0A1M6SN43"/>
<dbReference type="Pfam" id="PF00196">
    <property type="entry name" value="GerE"/>
    <property type="match status" value="1"/>
</dbReference>
<evidence type="ECO:0000259" key="7">
    <source>
        <dbReference type="PROSITE" id="PS50110"/>
    </source>
</evidence>
<reference evidence="9" key="1">
    <citation type="submission" date="2016-11" db="EMBL/GenBank/DDBJ databases">
        <authorList>
            <person name="Varghese N."/>
            <person name="Submissions S."/>
        </authorList>
    </citation>
    <scope>NUCLEOTIDE SEQUENCE [LARGE SCALE GENOMIC DNA]</scope>
    <source>
        <strain evidence="9">DSM 26134</strain>
    </source>
</reference>
<dbReference type="GO" id="GO:0003677">
    <property type="term" value="F:DNA binding"/>
    <property type="evidence" value="ECO:0007669"/>
    <property type="project" value="UniProtKB-KW"/>
</dbReference>
<evidence type="ECO:0000259" key="6">
    <source>
        <dbReference type="PROSITE" id="PS50043"/>
    </source>
</evidence>
<organism evidence="8 9">
    <name type="scientific">Reichenbachiella agariperforans</name>
    <dbReference type="NCBI Taxonomy" id="156994"/>
    <lineage>
        <taxon>Bacteria</taxon>
        <taxon>Pseudomonadati</taxon>
        <taxon>Bacteroidota</taxon>
        <taxon>Cytophagia</taxon>
        <taxon>Cytophagales</taxon>
        <taxon>Reichenbachiellaceae</taxon>
        <taxon>Reichenbachiella</taxon>
    </lineage>
</organism>
<dbReference type="PROSITE" id="PS50043">
    <property type="entry name" value="HTH_LUXR_2"/>
    <property type="match status" value="1"/>
</dbReference>
<dbReference type="InterPro" id="IPR058245">
    <property type="entry name" value="NreC/VraR/RcsB-like_REC"/>
</dbReference>
<evidence type="ECO:0000313" key="8">
    <source>
        <dbReference type="EMBL" id="SHK46008.1"/>
    </source>
</evidence>
<dbReference type="CDD" id="cd06170">
    <property type="entry name" value="LuxR_C_like"/>
    <property type="match status" value="1"/>
</dbReference>
<dbReference type="RefSeq" id="WP_073123131.1">
    <property type="nucleotide sequence ID" value="NZ_FRAA01000005.1"/>
</dbReference>
<keyword evidence="2" id="KW-0805">Transcription regulation</keyword>
<feature type="domain" description="HTH luxR-type" evidence="6">
    <location>
        <begin position="150"/>
        <end position="215"/>
    </location>
</feature>
<dbReference type="InterPro" id="IPR016032">
    <property type="entry name" value="Sig_transdc_resp-reg_C-effctor"/>
</dbReference>
<dbReference type="EMBL" id="FRAA01000005">
    <property type="protein sequence ID" value="SHK46008.1"/>
    <property type="molecule type" value="Genomic_DNA"/>
</dbReference>
<keyword evidence="4" id="KW-0804">Transcription</keyword>
<evidence type="ECO:0000256" key="2">
    <source>
        <dbReference type="ARBA" id="ARBA00023015"/>
    </source>
</evidence>
<evidence type="ECO:0000256" key="4">
    <source>
        <dbReference type="ARBA" id="ARBA00023163"/>
    </source>
</evidence>
<dbReference type="PANTHER" id="PTHR43214:SF41">
    <property type="entry name" value="NITRATE_NITRITE RESPONSE REGULATOR PROTEIN NARP"/>
    <property type="match status" value="1"/>
</dbReference>
<dbReference type="InterPro" id="IPR039420">
    <property type="entry name" value="WalR-like"/>
</dbReference>
<dbReference type="SUPFAM" id="SSF46894">
    <property type="entry name" value="C-terminal effector domain of the bipartite response regulators"/>
    <property type="match status" value="1"/>
</dbReference>
<dbReference type="GO" id="GO:0000160">
    <property type="term" value="P:phosphorelay signal transduction system"/>
    <property type="evidence" value="ECO:0007669"/>
    <property type="project" value="InterPro"/>
</dbReference>
<dbReference type="STRING" id="156994.SAMN04488028_10578"/>
<sequence length="220" mass="24993">MTTSTIKVALVDDHDLFREGIRSIMLRMEHIELVAEASNGIELLAAMKDTPIDVILMDLEMPDMDGIEATENVLAQYPDSKILVLTMHNEDRMITYLMESGVHGYLVKNTQKIELEQAIHEVHTKGHYFNHQVSQALLTGLKKKNRNRPSFTPGRNLSSREHEILQLICQEKSTQEIAEILFISPRTVEGHRQTLLIKLEVKNTIGMVLKAVKEELVSLV</sequence>
<dbReference type="Proteomes" id="UP000184474">
    <property type="component" value="Unassembled WGS sequence"/>
</dbReference>
<evidence type="ECO:0000256" key="5">
    <source>
        <dbReference type="PROSITE-ProRule" id="PRU00169"/>
    </source>
</evidence>
<protein>
    <submittedName>
        <fullName evidence="8">Two component transcriptional regulator, LuxR family</fullName>
    </submittedName>
</protein>
<feature type="domain" description="Response regulatory" evidence="7">
    <location>
        <begin position="7"/>
        <end position="123"/>
    </location>
</feature>
<feature type="modified residue" description="4-aspartylphosphate" evidence="5">
    <location>
        <position position="58"/>
    </location>
</feature>
<accession>A0A1M6SN43</accession>
<dbReference type="InterPro" id="IPR000792">
    <property type="entry name" value="Tscrpt_reg_LuxR_C"/>
</dbReference>